<dbReference type="Pfam" id="PF13354">
    <property type="entry name" value="Beta-lactamase2"/>
    <property type="match status" value="1"/>
</dbReference>
<dbReference type="InterPro" id="IPR000871">
    <property type="entry name" value="Beta-lactam_class-A"/>
</dbReference>
<name>A0ABS7RGB4_9ACTN</name>
<sequence>MRPGLPLAATVGRRLDDLAATLLPPGRDGAVSVWCGSLDGVPWVARDEHARHYAASTMKLPLLVAAYRLHERGALDLDRPVPVHNRFASAADGSAFALEQDDDQDDETWALLGSEATLRRLVRHSIVRSGNLATNLVLQRVGTAAVADVLADAGCGPRTTLPRGIGDAVARESGTDNLVTAHDLALVMAGVATRRLATTDTCAAVEEVVAAQEYRDKIPAGLPAGTYVANKTGWVEGVAHDVALVRPWDAEPYVLAVCTTVDVPEDEASEVIAGISRAIWQGRMA</sequence>
<dbReference type="PANTHER" id="PTHR35333:SF3">
    <property type="entry name" value="BETA-LACTAMASE-TYPE TRANSPEPTIDASE FOLD CONTAINING PROTEIN"/>
    <property type="match status" value="1"/>
</dbReference>
<dbReference type="EMBL" id="JAIEZQ010000001">
    <property type="protein sequence ID" value="MBY9073542.1"/>
    <property type="molecule type" value="Genomic_DNA"/>
</dbReference>
<reference evidence="2 3" key="1">
    <citation type="submission" date="2021-08" db="EMBL/GenBank/DDBJ databases">
        <title>Nocardioides bacterium WL0053 sp. nov., isolated from the sediment.</title>
        <authorList>
            <person name="Wang L."/>
            <person name="Zhang D."/>
            <person name="Zhang A."/>
        </authorList>
    </citation>
    <scope>NUCLEOTIDE SEQUENCE [LARGE SCALE GENOMIC DNA]</scope>
    <source>
        <strain evidence="2 3">WL0053</strain>
    </source>
</reference>
<dbReference type="GO" id="GO:0016787">
    <property type="term" value="F:hydrolase activity"/>
    <property type="evidence" value="ECO:0007669"/>
    <property type="project" value="UniProtKB-KW"/>
</dbReference>
<proteinExistence type="predicted"/>
<dbReference type="InterPro" id="IPR045155">
    <property type="entry name" value="Beta-lactam_cat"/>
</dbReference>
<dbReference type="SUPFAM" id="SSF56601">
    <property type="entry name" value="beta-lactamase/transpeptidase-like"/>
    <property type="match status" value="1"/>
</dbReference>
<comment type="caution">
    <text evidence="2">The sequence shown here is derived from an EMBL/GenBank/DDBJ whole genome shotgun (WGS) entry which is preliminary data.</text>
</comment>
<keyword evidence="3" id="KW-1185">Reference proteome</keyword>
<protein>
    <submittedName>
        <fullName evidence="2">Class A beta-lactamase-related serine hydrolase</fullName>
    </submittedName>
</protein>
<dbReference type="RefSeq" id="WP_221023329.1">
    <property type="nucleotide sequence ID" value="NZ_JAIEZQ010000001.1"/>
</dbReference>
<dbReference type="Gene3D" id="3.40.710.10">
    <property type="entry name" value="DD-peptidase/beta-lactamase superfamily"/>
    <property type="match status" value="1"/>
</dbReference>
<keyword evidence="2" id="KW-0378">Hydrolase</keyword>
<evidence type="ECO:0000313" key="3">
    <source>
        <dbReference type="Proteomes" id="UP000754710"/>
    </source>
</evidence>
<gene>
    <name evidence="2" type="ORF">K1X13_01785</name>
</gene>
<dbReference type="Proteomes" id="UP000754710">
    <property type="component" value="Unassembled WGS sequence"/>
</dbReference>
<dbReference type="PANTHER" id="PTHR35333">
    <property type="entry name" value="BETA-LACTAMASE"/>
    <property type="match status" value="1"/>
</dbReference>
<dbReference type="InterPro" id="IPR012338">
    <property type="entry name" value="Beta-lactam/transpept-like"/>
</dbReference>
<evidence type="ECO:0000259" key="1">
    <source>
        <dbReference type="Pfam" id="PF13354"/>
    </source>
</evidence>
<feature type="domain" description="Beta-lactamase class A catalytic" evidence="1">
    <location>
        <begin position="38"/>
        <end position="259"/>
    </location>
</feature>
<evidence type="ECO:0000313" key="2">
    <source>
        <dbReference type="EMBL" id="MBY9073542.1"/>
    </source>
</evidence>
<organism evidence="2 3">
    <name type="scientific">Nocardioides jiangsuensis</name>
    <dbReference type="NCBI Taxonomy" id="2866161"/>
    <lineage>
        <taxon>Bacteria</taxon>
        <taxon>Bacillati</taxon>
        <taxon>Actinomycetota</taxon>
        <taxon>Actinomycetes</taxon>
        <taxon>Propionibacteriales</taxon>
        <taxon>Nocardioidaceae</taxon>
        <taxon>Nocardioides</taxon>
    </lineage>
</organism>
<accession>A0ABS7RGB4</accession>